<name>A0A6H0SLU0_9MICC</name>
<keyword evidence="2" id="KW-1185">Reference proteome</keyword>
<evidence type="ECO:0000313" key="1">
    <source>
        <dbReference type="EMBL" id="QIV87541.1"/>
    </source>
</evidence>
<evidence type="ECO:0000313" key="2">
    <source>
        <dbReference type="Proteomes" id="UP000502331"/>
    </source>
</evidence>
<organism evidence="1 2">
    <name type="scientific">Glutamicibacter mishrai</name>
    <dbReference type="NCBI Taxonomy" id="1775880"/>
    <lineage>
        <taxon>Bacteria</taxon>
        <taxon>Bacillati</taxon>
        <taxon>Actinomycetota</taxon>
        <taxon>Actinomycetes</taxon>
        <taxon>Micrococcales</taxon>
        <taxon>Micrococcaceae</taxon>
        <taxon>Glutamicibacter</taxon>
    </lineage>
</organism>
<dbReference type="EMBL" id="CP032549">
    <property type="protein sequence ID" value="QIV87541.1"/>
    <property type="molecule type" value="Genomic_DNA"/>
</dbReference>
<sequence>MPTSKKRKFERKVEKSYPFVTFKSELFDDEFSFPKLESAPLRVIEAMNTGEVQHVSAWLISAGADKEAVEAYRDLSQEELMEFIEDWTAGQPVGLGKSAS</sequence>
<accession>A0A6H0SLU0</accession>
<dbReference type="AlphaFoldDB" id="A0A6H0SLU0"/>
<gene>
    <name evidence="1" type="ORF">D3791_10665</name>
</gene>
<reference evidence="1 2" key="1">
    <citation type="submission" date="2018-09" db="EMBL/GenBank/DDBJ databases">
        <title>Glutamicibacter mishrai S5-52T (LMG 29155T = KCTC 39846T).</title>
        <authorList>
            <person name="Das S.K."/>
        </authorList>
    </citation>
    <scope>NUCLEOTIDE SEQUENCE [LARGE SCALE GENOMIC DNA]</scope>
    <source>
        <strain evidence="1 2">S5-52</strain>
    </source>
</reference>
<protein>
    <submittedName>
        <fullName evidence="1">Uncharacterized protein</fullName>
    </submittedName>
</protein>
<dbReference type="Proteomes" id="UP000502331">
    <property type="component" value="Chromosome"/>
</dbReference>
<proteinExistence type="predicted"/>